<evidence type="ECO:0000313" key="3">
    <source>
        <dbReference type="Proteomes" id="UP000886885"/>
    </source>
</evidence>
<evidence type="ECO:0000313" key="2">
    <source>
        <dbReference type="EMBL" id="KAG6747974.1"/>
    </source>
</evidence>
<dbReference type="CDD" id="cd10017">
    <property type="entry name" value="B3_DNA"/>
    <property type="match status" value="1"/>
</dbReference>
<dbReference type="PANTHER" id="PTHR31140:SF145">
    <property type="entry name" value="TF-B3 DOMAIN-CONTAINING PROTEIN"/>
    <property type="match status" value="1"/>
</dbReference>
<dbReference type="InterPro" id="IPR044800">
    <property type="entry name" value="LEC2-like"/>
</dbReference>
<evidence type="ECO:0000259" key="1">
    <source>
        <dbReference type="PROSITE" id="PS50863"/>
    </source>
</evidence>
<dbReference type="GO" id="GO:0003700">
    <property type="term" value="F:DNA-binding transcription factor activity"/>
    <property type="evidence" value="ECO:0007669"/>
    <property type="project" value="InterPro"/>
</dbReference>
<dbReference type="OrthoDB" id="954231at2759"/>
<dbReference type="Pfam" id="PF02362">
    <property type="entry name" value="B3"/>
    <property type="match status" value="1"/>
</dbReference>
<sequence>MAIFSKLLTKTDIGTRLSVPTKSLGSLPCFGRGHAIDFHVQDAQSGEVWNFRCVIRKKSHPKPALCKNWRKFVSSKRLSVGDKIIFSTLAEDQARTGGAQYKIEVKRQTKIFGTDEEQQGSGMNGRSEQ</sequence>
<accession>A0A8X7YBP3</accession>
<feature type="domain" description="TF-B3" evidence="1">
    <location>
        <begin position="40"/>
        <end position="109"/>
    </location>
</feature>
<dbReference type="Proteomes" id="UP000886885">
    <property type="component" value="Chromosome 14D"/>
</dbReference>
<dbReference type="EMBL" id="JAAWWB010000028">
    <property type="protein sequence ID" value="KAG6747974.1"/>
    <property type="molecule type" value="Genomic_DNA"/>
</dbReference>
<dbReference type="PANTHER" id="PTHR31140">
    <property type="entry name" value="B3 DOMAIN-CONTAINING TRANSCRIPTION FACTOR ABI3"/>
    <property type="match status" value="1"/>
</dbReference>
<gene>
    <name evidence="2" type="ORF">POTOM_047866</name>
</gene>
<reference evidence="2" key="1">
    <citation type="journal article" date="2020" name="bioRxiv">
        <title>Hybrid origin of Populus tomentosa Carr. identified through genome sequencing and phylogenomic analysis.</title>
        <authorList>
            <person name="An X."/>
            <person name="Gao K."/>
            <person name="Chen Z."/>
            <person name="Li J."/>
            <person name="Yang X."/>
            <person name="Yang X."/>
            <person name="Zhou J."/>
            <person name="Guo T."/>
            <person name="Zhao T."/>
            <person name="Huang S."/>
            <person name="Miao D."/>
            <person name="Khan W.U."/>
            <person name="Rao P."/>
            <person name="Ye M."/>
            <person name="Lei B."/>
            <person name="Liao W."/>
            <person name="Wang J."/>
            <person name="Ji L."/>
            <person name="Li Y."/>
            <person name="Guo B."/>
            <person name="Mustafa N.S."/>
            <person name="Li S."/>
            <person name="Yun Q."/>
            <person name="Keller S.R."/>
            <person name="Mao J."/>
            <person name="Zhang R."/>
            <person name="Strauss S.H."/>
        </authorList>
    </citation>
    <scope>NUCLEOTIDE SEQUENCE</scope>
    <source>
        <strain evidence="2">GM15</strain>
        <tissue evidence="2">Leaf</tissue>
    </source>
</reference>
<organism evidence="2 3">
    <name type="scientific">Populus tomentosa</name>
    <name type="common">Chinese white poplar</name>
    <dbReference type="NCBI Taxonomy" id="118781"/>
    <lineage>
        <taxon>Eukaryota</taxon>
        <taxon>Viridiplantae</taxon>
        <taxon>Streptophyta</taxon>
        <taxon>Embryophyta</taxon>
        <taxon>Tracheophyta</taxon>
        <taxon>Spermatophyta</taxon>
        <taxon>Magnoliopsida</taxon>
        <taxon>eudicotyledons</taxon>
        <taxon>Gunneridae</taxon>
        <taxon>Pentapetalae</taxon>
        <taxon>rosids</taxon>
        <taxon>fabids</taxon>
        <taxon>Malpighiales</taxon>
        <taxon>Salicaceae</taxon>
        <taxon>Saliceae</taxon>
        <taxon>Populus</taxon>
    </lineage>
</organism>
<name>A0A8X7YBP3_POPTO</name>
<keyword evidence="3" id="KW-1185">Reference proteome</keyword>
<dbReference type="GO" id="GO:0003677">
    <property type="term" value="F:DNA binding"/>
    <property type="evidence" value="ECO:0007669"/>
    <property type="project" value="InterPro"/>
</dbReference>
<proteinExistence type="predicted"/>
<dbReference type="PROSITE" id="PS50863">
    <property type="entry name" value="B3"/>
    <property type="match status" value="1"/>
</dbReference>
<dbReference type="InterPro" id="IPR003340">
    <property type="entry name" value="B3_DNA-bd"/>
</dbReference>
<comment type="caution">
    <text evidence="2">The sequence shown here is derived from an EMBL/GenBank/DDBJ whole genome shotgun (WGS) entry which is preliminary data.</text>
</comment>
<dbReference type="AlphaFoldDB" id="A0A8X7YBP3"/>
<protein>
    <recommendedName>
        <fullName evidence="1">TF-B3 domain-containing protein</fullName>
    </recommendedName>
</protein>